<feature type="region of interest" description="Disordered" evidence="1">
    <location>
        <begin position="9"/>
        <end position="43"/>
    </location>
</feature>
<feature type="region of interest" description="Disordered" evidence="1">
    <location>
        <begin position="134"/>
        <end position="163"/>
    </location>
</feature>
<feature type="compositionally biased region" description="Low complexity" evidence="1">
    <location>
        <begin position="153"/>
        <end position="163"/>
    </location>
</feature>
<protein>
    <submittedName>
        <fullName evidence="2">Uncharacterized protein</fullName>
    </submittedName>
</protein>
<name>A0A2Z7BQ61_9LAMI</name>
<keyword evidence="3" id="KW-1185">Reference proteome</keyword>
<evidence type="ECO:0000313" key="2">
    <source>
        <dbReference type="EMBL" id="KZV36599.1"/>
    </source>
</evidence>
<evidence type="ECO:0000313" key="3">
    <source>
        <dbReference type="Proteomes" id="UP000250235"/>
    </source>
</evidence>
<dbReference type="EMBL" id="KV003367">
    <property type="protein sequence ID" value="KZV36599.1"/>
    <property type="molecule type" value="Genomic_DNA"/>
</dbReference>
<accession>A0A2Z7BQ61</accession>
<sequence length="172" mass="18559">MAQYQILARKPLGPSGTGPKNPRSLKQHRNAASGTPDGGRAAAPAARAACDSYSAGVRRLQCQRAAATVPAFEGLDKEIRNIGFRIILSVDQHLSIYLTNPTAAVLNYPDVATVDATSKTLHFNLSKRCRLTSTTGSSNQQLVTQSQPHSDNATTARRNTGATTIRRKLQYR</sequence>
<proteinExistence type="predicted"/>
<dbReference type="Proteomes" id="UP000250235">
    <property type="component" value="Unassembled WGS sequence"/>
</dbReference>
<organism evidence="2 3">
    <name type="scientific">Dorcoceras hygrometricum</name>
    <dbReference type="NCBI Taxonomy" id="472368"/>
    <lineage>
        <taxon>Eukaryota</taxon>
        <taxon>Viridiplantae</taxon>
        <taxon>Streptophyta</taxon>
        <taxon>Embryophyta</taxon>
        <taxon>Tracheophyta</taxon>
        <taxon>Spermatophyta</taxon>
        <taxon>Magnoliopsida</taxon>
        <taxon>eudicotyledons</taxon>
        <taxon>Gunneridae</taxon>
        <taxon>Pentapetalae</taxon>
        <taxon>asterids</taxon>
        <taxon>lamiids</taxon>
        <taxon>Lamiales</taxon>
        <taxon>Gesneriaceae</taxon>
        <taxon>Didymocarpoideae</taxon>
        <taxon>Trichosporeae</taxon>
        <taxon>Loxocarpinae</taxon>
        <taxon>Dorcoceras</taxon>
    </lineage>
</organism>
<gene>
    <name evidence="2" type="ORF">F511_41925</name>
</gene>
<dbReference type="AlphaFoldDB" id="A0A2Z7BQ61"/>
<evidence type="ECO:0000256" key="1">
    <source>
        <dbReference type="SAM" id="MobiDB-lite"/>
    </source>
</evidence>
<feature type="compositionally biased region" description="Polar residues" evidence="1">
    <location>
        <begin position="134"/>
        <end position="152"/>
    </location>
</feature>
<reference evidence="2 3" key="1">
    <citation type="journal article" date="2015" name="Proc. Natl. Acad. Sci. U.S.A.">
        <title>The resurrection genome of Boea hygrometrica: A blueprint for survival of dehydration.</title>
        <authorList>
            <person name="Xiao L."/>
            <person name="Yang G."/>
            <person name="Zhang L."/>
            <person name="Yang X."/>
            <person name="Zhao S."/>
            <person name="Ji Z."/>
            <person name="Zhou Q."/>
            <person name="Hu M."/>
            <person name="Wang Y."/>
            <person name="Chen M."/>
            <person name="Xu Y."/>
            <person name="Jin H."/>
            <person name="Xiao X."/>
            <person name="Hu G."/>
            <person name="Bao F."/>
            <person name="Hu Y."/>
            <person name="Wan P."/>
            <person name="Li L."/>
            <person name="Deng X."/>
            <person name="Kuang T."/>
            <person name="Xiang C."/>
            <person name="Zhu J.K."/>
            <person name="Oliver M.J."/>
            <person name="He Y."/>
        </authorList>
    </citation>
    <scope>NUCLEOTIDE SEQUENCE [LARGE SCALE GENOMIC DNA]</scope>
    <source>
        <strain evidence="3">cv. XS01</strain>
    </source>
</reference>